<evidence type="ECO:0000256" key="2">
    <source>
        <dbReference type="ARBA" id="ARBA00022448"/>
    </source>
</evidence>
<dbReference type="STRING" id="1122192.SAMN02745673_01335"/>
<dbReference type="InterPro" id="IPR027417">
    <property type="entry name" value="P-loop_NTPase"/>
</dbReference>
<keyword evidence="3" id="KW-0547">Nucleotide-binding</keyword>
<dbReference type="Proteomes" id="UP000190637">
    <property type="component" value="Unassembled WGS sequence"/>
</dbReference>
<dbReference type="InterPro" id="IPR017871">
    <property type="entry name" value="ABC_transporter-like_CS"/>
</dbReference>
<organism evidence="6 7">
    <name type="scientific">Marinactinospora thermotolerans DSM 45154</name>
    <dbReference type="NCBI Taxonomy" id="1122192"/>
    <lineage>
        <taxon>Bacteria</taxon>
        <taxon>Bacillati</taxon>
        <taxon>Actinomycetota</taxon>
        <taxon>Actinomycetes</taxon>
        <taxon>Streptosporangiales</taxon>
        <taxon>Nocardiopsidaceae</taxon>
        <taxon>Marinactinospora</taxon>
    </lineage>
</organism>
<sequence length="300" mass="31684">MTTAIEITDLRKSFGGVPAVDGVSLTVQAGTITGYLGPNGAGKTTTLRCLLGLVAPDSGTCLVNGRRYADLPKPITEVGAVLEATGFHPSRSARDHLAIMCAAAGLPRARVDEALGEVGLAHAANKRVGGFSLGMRQRLALAGALLGRPKILILDEPANGLDPAGIEWLRGFLRHWAHELGAAVLVSSHVLAEVEQTVDNAIIIAGGRLVRHGSIADLTRGEQQIRIRALGDFRPVLEGAGARVTEGPDGVLRVKGMSIDEVGRLALNSRVVLTEISEERYDLHRVFLDLTDARTEGAHS</sequence>
<dbReference type="SMART" id="SM00382">
    <property type="entry name" value="AAA"/>
    <property type="match status" value="1"/>
</dbReference>
<dbReference type="Gene3D" id="3.40.50.300">
    <property type="entry name" value="P-loop containing nucleotide triphosphate hydrolases"/>
    <property type="match status" value="1"/>
</dbReference>
<name>A0A1T4N9D6_9ACTN</name>
<evidence type="ECO:0000256" key="1">
    <source>
        <dbReference type="ARBA" id="ARBA00005417"/>
    </source>
</evidence>
<keyword evidence="4 6" id="KW-0067">ATP-binding</keyword>
<dbReference type="PROSITE" id="PS50893">
    <property type="entry name" value="ABC_TRANSPORTER_2"/>
    <property type="match status" value="1"/>
</dbReference>
<keyword evidence="2" id="KW-0813">Transport</keyword>
<dbReference type="GO" id="GO:0005524">
    <property type="term" value="F:ATP binding"/>
    <property type="evidence" value="ECO:0007669"/>
    <property type="project" value="UniProtKB-KW"/>
</dbReference>
<evidence type="ECO:0000259" key="5">
    <source>
        <dbReference type="PROSITE" id="PS50893"/>
    </source>
</evidence>
<evidence type="ECO:0000256" key="4">
    <source>
        <dbReference type="ARBA" id="ARBA00022840"/>
    </source>
</evidence>
<dbReference type="InterPro" id="IPR003439">
    <property type="entry name" value="ABC_transporter-like_ATP-bd"/>
</dbReference>
<protein>
    <submittedName>
        <fullName evidence="6">ABC-2 type transport system ATP-binding protein</fullName>
    </submittedName>
</protein>
<keyword evidence="7" id="KW-1185">Reference proteome</keyword>
<dbReference type="GO" id="GO:0016887">
    <property type="term" value="F:ATP hydrolysis activity"/>
    <property type="evidence" value="ECO:0007669"/>
    <property type="project" value="InterPro"/>
</dbReference>
<dbReference type="AlphaFoldDB" id="A0A1T4N9D6"/>
<dbReference type="EMBL" id="FUWS01000003">
    <property type="protein sequence ID" value="SJZ75677.1"/>
    <property type="molecule type" value="Genomic_DNA"/>
</dbReference>
<comment type="similarity">
    <text evidence="1">Belongs to the ABC transporter superfamily.</text>
</comment>
<evidence type="ECO:0000313" key="7">
    <source>
        <dbReference type="Proteomes" id="UP000190637"/>
    </source>
</evidence>
<dbReference type="InterPro" id="IPR003593">
    <property type="entry name" value="AAA+_ATPase"/>
</dbReference>
<evidence type="ECO:0000256" key="3">
    <source>
        <dbReference type="ARBA" id="ARBA00022741"/>
    </source>
</evidence>
<evidence type="ECO:0000313" key="6">
    <source>
        <dbReference type="EMBL" id="SJZ75677.1"/>
    </source>
</evidence>
<dbReference type="PANTHER" id="PTHR43335:SF4">
    <property type="entry name" value="ABC TRANSPORTER, ATP-BINDING PROTEIN"/>
    <property type="match status" value="1"/>
</dbReference>
<dbReference type="PROSITE" id="PS00211">
    <property type="entry name" value="ABC_TRANSPORTER_1"/>
    <property type="match status" value="1"/>
</dbReference>
<gene>
    <name evidence="6" type="ORF">SAMN02745673_01335</name>
</gene>
<accession>A0A1T4N9D6</accession>
<dbReference type="Pfam" id="PF00005">
    <property type="entry name" value="ABC_tran"/>
    <property type="match status" value="1"/>
</dbReference>
<dbReference type="PANTHER" id="PTHR43335">
    <property type="entry name" value="ABC TRANSPORTER, ATP-BINDING PROTEIN"/>
    <property type="match status" value="1"/>
</dbReference>
<dbReference type="RefSeq" id="WP_235000808.1">
    <property type="nucleotide sequence ID" value="NZ_FUWS01000003.1"/>
</dbReference>
<feature type="domain" description="ABC transporter" evidence="5">
    <location>
        <begin position="5"/>
        <end position="231"/>
    </location>
</feature>
<dbReference type="SUPFAM" id="SSF52540">
    <property type="entry name" value="P-loop containing nucleoside triphosphate hydrolases"/>
    <property type="match status" value="1"/>
</dbReference>
<reference evidence="6 7" key="1">
    <citation type="submission" date="2017-02" db="EMBL/GenBank/DDBJ databases">
        <authorList>
            <person name="Peterson S.W."/>
        </authorList>
    </citation>
    <scope>NUCLEOTIDE SEQUENCE [LARGE SCALE GENOMIC DNA]</scope>
    <source>
        <strain evidence="6 7">DSM 45154</strain>
    </source>
</reference>
<proteinExistence type="inferred from homology"/>